<dbReference type="Proteomes" id="UP001212602">
    <property type="component" value="Unassembled WGS sequence"/>
</dbReference>
<evidence type="ECO:0000313" key="1">
    <source>
        <dbReference type="EMBL" id="MDA7415776.1"/>
    </source>
</evidence>
<dbReference type="RefSeq" id="WP_017407440.1">
    <property type="nucleotide sequence ID" value="NZ_JAQIPB010000002.1"/>
</dbReference>
<protein>
    <recommendedName>
        <fullName evidence="3">Threonine transporter</fullName>
    </recommendedName>
</protein>
<keyword evidence="2" id="KW-1185">Reference proteome</keyword>
<proteinExistence type="predicted"/>
<evidence type="ECO:0008006" key="3">
    <source>
        <dbReference type="Google" id="ProtNLM"/>
    </source>
</evidence>
<dbReference type="AlphaFoldDB" id="A0AAE3SZE4"/>
<sequence>MDTIMSLERKPITFNGPLEAGIRAVSILAAAFPQTYDLQRLVALDYLLVHTGDINGPDNLHPPTPMHSAELLVRRKLVEQSLLLMMTRDLVEREVTPDGIKYGAGESAETFLSSVSSSYLLALKDRATWLVETLGGLTDEQFKGVMRRFFDKWVEEFQQVERSLGGEKA</sequence>
<dbReference type="EMBL" id="JAQIPB010000002">
    <property type="protein sequence ID" value="MDA7415776.1"/>
    <property type="molecule type" value="Genomic_DNA"/>
</dbReference>
<dbReference type="InterPro" id="IPR046904">
    <property type="entry name" value="ABC-3C_MC2"/>
</dbReference>
<comment type="caution">
    <text evidence="1">The sequence shown here is derived from an EMBL/GenBank/DDBJ whole genome shotgun (WGS) entry which is preliminary data.</text>
</comment>
<accession>A0AAE3SZE4</accession>
<dbReference type="Pfam" id="PF20288">
    <property type="entry name" value="MC2"/>
    <property type="match status" value="1"/>
</dbReference>
<organism evidence="1 2">
    <name type="scientific">Xenophilus arseniciresistens</name>
    <dbReference type="NCBI Taxonomy" id="1283306"/>
    <lineage>
        <taxon>Bacteria</taxon>
        <taxon>Pseudomonadati</taxon>
        <taxon>Pseudomonadota</taxon>
        <taxon>Betaproteobacteria</taxon>
        <taxon>Burkholderiales</taxon>
        <taxon>Comamonadaceae</taxon>
        <taxon>Xenophilus</taxon>
    </lineage>
</organism>
<gene>
    <name evidence="1" type="ORF">PGB34_05310</name>
</gene>
<name>A0AAE3SZE4_9BURK</name>
<evidence type="ECO:0000313" key="2">
    <source>
        <dbReference type="Proteomes" id="UP001212602"/>
    </source>
</evidence>
<reference evidence="1" key="1">
    <citation type="submission" date="2023-01" db="EMBL/GenBank/DDBJ databases">
        <title>Xenophilus mangrovi sp. nov., isolated from soil of Mangrove nature reserve.</title>
        <authorList>
            <person name="Xu S."/>
            <person name="Liu Z."/>
            <person name="Xu Y."/>
        </authorList>
    </citation>
    <scope>NUCLEOTIDE SEQUENCE</scope>
    <source>
        <strain evidence="1">YW8</strain>
    </source>
</reference>